<reference evidence="2 3" key="1">
    <citation type="submission" date="2020-03" db="EMBL/GenBank/DDBJ databases">
        <title>Genomic analysis of Bacteroides faecium CBA7301.</title>
        <authorList>
            <person name="Kim J."/>
            <person name="Roh S.W."/>
        </authorList>
    </citation>
    <scope>NUCLEOTIDE SEQUENCE [LARGE SCALE GENOMIC DNA]</scope>
    <source>
        <strain evidence="2 3">CBA7301</strain>
    </source>
</reference>
<protein>
    <recommendedName>
        <fullName evidence="1">Asl1-like glycosyl hydrolase catalytic domain-containing protein</fullName>
    </recommendedName>
</protein>
<accession>A0A6H0KYE3</accession>
<name>A0A6H0KYE3_9BACE</name>
<dbReference type="PANTHER" id="PTHR34154">
    <property type="entry name" value="ALKALI-SENSITIVE LINKAGE PROTEIN 1"/>
    <property type="match status" value="1"/>
</dbReference>
<dbReference type="AlphaFoldDB" id="A0A6H0KYE3"/>
<keyword evidence="3" id="KW-1185">Reference proteome</keyword>
<dbReference type="KEGG" id="bfc:BacF7301_11380"/>
<dbReference type="EMBL" id="CP050831">
    <property type="protein sequence ID" value="QIU97488.1"/>
    <property type="molecule type" value="Genomic_DNA"/>
</dbReference>
<dbReference type="Gene3D" id="3.20.20.80">
    <property type="entry name" value="Glycosidases"/>
    <property type="match status" value="1"/>
</dbReference>
<dbReference type="InterPro" id="IPR017853">
    <property type="entry name" value="GH"/>
</dbReference>
<gene>
    <name evidence="2" type="ORF">BacF7301_11380</name>
</gene>
<evidence type="ECO:0000313" key="2">
    <source>
        <dbReference type="EMBL" id="QIU97488.1"/>
    </source>
</evidence>
<evidence type="ECO:0000259" key="1">
    <source>
        <dbReference type="Pfam" id="PF11790"/>
    </source>
</evidence>
<dbReference type="Pfam" id="PF11790">
    <property type="entry name" value="Glyco_hydro_cc"/>
    <property type="match status" value="1"/>
</dbReference>
<dbReference type="Proteomes" id="UP000501780">
    <property type="component" value="Chromosome"/>
</dbReference>
<evidence type="ECO:0000313" key="3">
    <source>
        <dbReference type="Proteomes" id="UP000501780"/>
    </source>
</evidence>
<dbReference type="InterPro" id="IPR024655">
    <property type="entry name" value="Asl1_glyco_hydro_catalytic"/>
</dbReference>
<sequence>MCILTLFSACTKDQMITDLTDEDGTATSSNKATIYKRGCGFSLGTSTGQWWANIINLKANWYYTWGLTGCQDPYAPQNVEFVPMFWGHTNVTQSNIDMVNDLYRQKKIFYVLGFNEPDLSSEGNMTVEQALEDWKKLSDGLDPGIKLVSPAVSWPGAAWFNDFMKGVQSQNLRMDYIALHIYMGQSPKTYSDQVKKIFSTYGKKIWITEFAPRDDSATSGKPETNKVSEEWIRNNFIEPVLTDYENMDEVFRYAWFSGSPTMAGLWTSMLVDKDGKLTSLGDYYATIHPNDDAAPANGMTMPQ</sequence>
<organism evidence="2 3">
    <name type="scientific">Bacteroides faecium</name>
    <dbReference type="NCBI Taxonomy" id="2715212"/>
    <lineage>
        <taxon>Bacteria</taxon>
        <taxon>Pseudomonadati</taxon>
        <taxon>Bacteroidota</taxon>
        <taxon>Bacteroidia</taxon>
        <taxon>Bacteroidales</taxon>
        <taxon>Bacteroidaceae</taxon>
        <taxon>Bacteroides</taxon>
    </lineage>
</organism>
<dbReference type="PANTHER" id="PTHR34154:SF3">
    <property type="entry name" value="ALKALI-SENSITIVE LINKAGE PROTEIN 1"/>
    <property type="match status" value="1"/>
</dbReference>
<dbReference type="InterPro" id="IPR053183">
    <property type="entry name" value="ASL1"/>
</dbReference>
<feature type="domain" description="Asl1-like glycosyl hydrolase catalytic" evidence="1">
    <location>
        <begin position="48"/>
        <end position="284"/>
    </location>
</feature>
<dbReference type="GO" id="GO:0071966">
    <property type="term" value="P:fungal-type cell wall polysaccharide metabolic process"/>
    <property type="evidence" value="ECO:0007669"/>
    <property type="project" value="TreeGrafter"/>
</dbReference>
<dbReference type="SUPFAM" id="SSF51445">
    <property type="entry name" value="(Trans)glycosidases"/>
    <property type="match status" value="1"/>
</dbReference>
<proteinExistence type="predicted"/>